<evidence type="ECO:0000313" key="1">
    <source>
        <dbReference type="EMBL" id="SDT42262.1"/>
    </source>
</evidence>
<protein>
    <submittedName>
        <fullName evidence="1">Uncharacterized protein</fullName>
    </submittedName>
</protein>
<reference evidence="2" key="1">
    <citation type="submission" date="2016-10" db="EMBL/GenBank/DDBJ databases">
        <authorList>
            <person name="Varghese N."/>
            <person name="Submissions S."/>
        </authorList>
    </citation>
    <scope>NUCLEOTIDE SEQUENCE [LARGE SCALE GENOMIC DNA]</scope>
    <source>
        <strain evidence="2">IMMIB L-1606</strain>
    </source>
</reference>
<gene>
    <name evidence="1" type="ORF">SAMN04489743_2846</name>
</gene>
<keyword evidence="2" id="KW-1185">Reference proteome</keyword>
<sequence>MANELNKATRLRIKYIDVIFNDDLTAEPIDPAVFDRRALVGEWHQLGYLDRSQVVEIPRSGGEVTVDDTLNELAVDSEQAPIDRDVTFAVQQTDLGVLKAIYGDDLYDEETDEFELPSQPISKTRQYQIMLETTKGQKRCFRLAGSISTTADLSLDPTKTSAIPVSIKVLSHNGKGIRMVGFGPAAPVVP</sequence>
<name>A0A1H2A920_9MICC</name>
<dbReference type="EMBL" id="LT629779">
    <property type="protein sequence ID" value="SDT42262.1"/>
    <property type="molecule type" value="Genomic_DNA"/>
</dbReference>
<organism evidence="1 2">
    <name type="scientific">Pseudarthrobacter equi</name>
    <dbReference type="NCBI Taxonomy" id="728066"/>
    <lineage>
        <taxon>Bacteria</taxon>
        <taxon>Bacillati</taxon>
        <taxon>Actinomycetota</taxon>
        <taxon>Actinomycetes</taxon>
        <taxon>Micrococcales</taxon>
        <taxon>Micrococcaceae</taxon>
        <taxon>Pseudarthrobacter</taxon>
    </lineage>
</organism>
<proteinExistence type="predicted"/>
<dbReference type="Proteomes" id="UP000198751">
    <property type="component" value="Chromosome I"/>
</dbReference>
<dbReference type="Pfam" id="PF25681">
    <property type="entry name" value="Phage_TTP_17"/>
    <property type="match status" value="1"/>
</dbReference>
<dbReference type="AlphaFoldDB" id="A0A1H2A920"/>
<accession>A0A1H2A920</accession>
<dbReference type="RefSeq" id="WP_091721352.1">
    <property type="nucleotide sequence ID" value="NZ_LT629779.1"/>
</dbReference>
<dbReference type="InterPro" id="IPR058154">
    <property type="entry name" value="Bxb1_TTP-like"/>
</dbReference>
<evidence type="ECO:0000313" key="2">
    <source>
        <dbReference type="Proteomes" id="UP000198751"/>
    </source>
</evidence>